<protein>
    <recommendedName>
        <fullName evidence="6">DH domain-containing protein</fullName>
    </recommendedName>
</protein>
<evidence type="ECO:0008006" key="6">
    <source>
        <dbReference type="Google" id="ProtNLM"/>
    </source>
</evidence>
<evidence type="ECO:0000313" key="4">
    <source>
        <dbReference type="EMBL" id="KAF2879654.1"/>
    </source>
</evidence>
<dbReference type="Gene3D" id="2.30.29.30">
    <property type="entry name" value="Pleckstrin-homology domain (PH domain)/Phosphotyrosine-binding domain (PTB)"/>
    <property type="match status" value="1"/>
</dbReference>
<dbReference type="PROSITE" id="PS50010">
    <property type="entry name" value="DH_2"/>
    <property type="match status" value="1"/>
</dbReference>
<dbReference type="EMBL" id="VTPC01091103">
    <property type="protein sequence ID" value="KAF2879654.1"/>
    <property type="molecule type" value="Genomic_DNA"/>
</dbReference>
<feature type="region of interest" description="Disordered" evidence="1">
    <location>
        <begin position="184"/>
        <end position="214"/>
    </location>
</feature>
<keyword evidence="5" id="KW-1185">Reference proteome</keyword>
<dbReference type="InterPro" id="IPR052231">
    <property type="entry name" value="Rho_GEF_signaling-related"/>
</dbReference>
<reference evidence="4" key="1">
    <citation type="submission" date="2019-08" db="EMBL/GenBank/DDBJ databases">
        <title>The genome of the North American firefly Photinus pyralis.</title>
        <authorList>
            <consortium name="Photinus pyralis genome working group"/>
            <person name="Fallon T.R."/>
            <person name="Sander Lower S.E."/>
            <person name="Weng J.-K."/>
        </authorList>
    </citation>
    <scope>NUCLEOTIDE SEQUENCE</scope>
    <source>
        <strain evidence="4">TRF0915ILg1</strain>
        <tissue evidence="4">Whole body</tissue>
    </source>
</reference>
<sequence>MPENNSASDVKKIIKNQRKGVVKSLVLEFEQRKSNYIASIDPDMLRMGAEQSSAIKSQTSSRSATENANGFVKQRVAQFDRKLESGKQFDKRKRNKSTTENNKNQNNLAKDFQRSKSVDVFYKEKDRYLRSRQISSKINGEVINNESTTQNSARDNDTNNNNLEKRYNNKQTTQRNAMTVNDNINENQQTRTKINDSIQQSPSSREKIEYSSKKKTKIRSVKSIKKVFEKKEDNSNSKKISKNVVSVIEEHDEDISLVEKHTQVNDNMLSEPVNDVITTFALTELQTNTEDTHCDNNEETLFKTNINLEDYRTDILNDIAKDFYTEKPYADSYYDYNDDDIQQIENSLQEMEETIRELHNNAYGSRLDSSETTEQVDNEKDSSILEHLEEPENINVYLQGNNCCEEDEFGQRSFGSFESINFTEAYNRAGDELIITSVAAVERKSLSESSTSVDIFTEEENKFSGKGRFEEKPLSKVFPSCELIEQNQTEGEVLNNENNLVGLESKDDNLIENEYNNQDDNIWKDKKYFSSEDLRQDYESETSNRSTLYSTAANSTESIDQNSKTESEEEVELTKHREHVHEEIRILENNVEIRKDSSSGFDRTIKTETIYDSYQNPRIAKVSSVGSEEHVNNMGTPTDEVDNSEVAKSPSGTKPKKDYIIEELSETERKYIKHLENVVWDYMPALSDEKLPPSLIGKSRYLFGNVRKIYILTQRFYRALRKCDKDHEEIAKTFISHKHLFELYPLYSKNKPKADKYLLGDFKELVAAREMELNDRLGLASHLLTPIQRLGKYILFLEQLQKELLKTEGFASDNIYKAIETVREQMSRGNDYIAIDSIKECPINLLEQGSIVMREKFNVIKPRKYEAMLFLFEKMLVFTTVDLKNPELFLYRDSIKLNEMGIVIFDNQPLLFHLKRFASYKKGPKEHHEFVIEAKKNKDKKTWTEQIEKRLWEQLVKCKEEQRELHNNQGKRNSVVELPDRTRKKKIGYSSLPSEMRKNPPKSVFYYKVERDT</sequence>
<gene>
    <name evidence="4" type="ORF">ILUMI_26516</name>
</gene>
<dbReference type="InterPro" id="IPR035899">
    <property type="entry name" value="DBL_dom_sf"/>
</dbReference>
<dbReference type="Proteomes" id="UP000801492">
    <property type="component" value="Unassembled WGS sequence"/>
</dbReference>
<dbReference type="InterPro" id="IPR055251">
    <property type="entry name" value="SOS1_NGEF_PH"/>
</dbReference>
<evidence type="ECO:0000256" key="1">
    <source>
        <dbReference type="SAM" id="MobiDB-lite"/>
    </source>
</evidence>
<feature type="domain" description="DH" evidence="3">
    <location>
        <begin position="656"/>
        <end position="832"/>
    </location>
</feature>
<proteinExistence type="predicted"/>
<dbReference type="Gene3D" id="1.20.900.10">
    <property type="entry name" value="Dbl homology (DH) domain"/>
    <property type="match status" value="1"/>
</dbReference>
<feature type="compositionally biased region" description="Polar residues" evidence="1">
    <location>
        <begin position="98"/>
        <end position="108"/>
    </location>
</feature>
<feature type="region of interest" description="Disordered" evidence="1">
    <location>
        <begin position="623"/>
        <end position="655"/>
    </location>
</feature>
<feature type="region of interest" description="Disordered" evidence="1">
    <location>
        <begin position="140"/>
        <end position="164"/>
    </location>
</feature>
<feature type="compositionally biased region" description="Polar residues" evidence="1">
    <location>
        <begin position="184"/>
        <end position="203"/>
    </location>
</feature>
<comment type="caution">
    <text evidence="4">The sequence shown here is derived from an EMBL/GenBank/DDBJ whole genome shotgun (WGS) entry which is preliminary data.</text>
</comment>
<feature type="compositionally biased region" description="Polar residues" evidence="1">
    <location>
        <begin position="50"/>
        <end position="68"/>
    </location>
</feature>
<dbReference type="PANTHER" id="PTHR45845">
    <property type="entry name" value="RHO GUANINE NUCLEOTIDE EXCHANGE FACTOR-RELATED"/>
    <property type="match status" value="1"/>
</dbReference>
<feature type="region of interest" description="Disordered" evidence="1">
    <location>
        <begin position="50"/>
        <end position="112"/>
    </location>
</feature>
<evidence type="ECO:0000259" key="3">
    <source>
        <dbReference type="PROSITE" id="PS50010"/>
    </source>
</evidence>
<dbReference type="SMART" id="SM00325">
    <property type="entry name" value="RhoGEF"/>
    <property type="match status" value="1"/>
</dbReference>
<feature type="region of interest" description="Disordered" evidence="1">
    <location>
        <begin position="963"/>
        <end position="996"/>
    </location>
</feature>
<dbReference type="SUPFAM" id="SSF48065">
    <property type="entry name" value="DBL homology domain (DH-domain)"/>
    <property type="match status" value="1"/>
</dbReference>
<feature type="compositionally biased region" description="Basic and acidic residues" evidence="1">
    <location>
        <begin position="78"/>
        <end position="89"/>
    </location>
</feature>
<feature type="region of interest" description="Disordered" evidence="1">
    <location>
        <begin position="538"/>
        <end position="577"/>
    </location>
</feature>
<evidence type="ECO:0000313" key="5">
    <source>
        <dbReference type="Proteomes" id="UP000801492"/>
    </source>
</evidence>
<organism evidence="4 5">
    <name type="scientific">Ignelater luminosus</name>
    <name type="common">Cucubano</name>
    <name type="synonym">Pyrophorus luminosus</name>
    <dbReference type="NCBI Taxonomy" id="2038154"/>
    <lineage>
        <taxon>Eukaryota</taxon>
        <taxon>Metazoa</taxon>
        <taxon>Ecdysozoa</taxon>
        <taxon>Arthropoda</taxon>
        <taxon>Hexapoda</taxon>
        <taxon>Insecta</taxon>
        <taxon>Pterygota</taxon>
        <taxon>Neoptera</taxon>
        <taxon>Endopterygota</taxon>
        <taxon>Coleoptera</taxon>
        <taxon>Polyphaga</taxon>
        <taxon>Elateriformia</taxon>
        <taxon>Elateroidea</taxon>
        <taxon>Elateridae</taxon>
        <taxon>Agrypninae</taxon>
        <taxon>Pyrophorini</taxon>
        <taxon>Ignelater</taxon>
    </lineage>
</organism>
<dbReference type="PANTHER" id="PTHR45845:SF2">
    <property type="entry name" value="RIKEN CDNA D630003M21 GENE"/>
    <property type="match status" value="1"/>
</dbReference>
<dbReference type="InterPro" id="IPR011993">
    <property type="entry name" value="PH-like_dom_sf"/>
</dbReference>
<dbReference type="Pfam" id="PF22697">
    <property type="entry name" value="SOS1_NGEF_PH"/>
    <property type="match status" value="1"/>
</dbReference>
<dbReference type="OrthoDB" id="6152532at2759"/>
<dbReference type="InterPro" id="IPR000219">
    <property type="entry name" value="DH_dom"/>
</dbReference>
<evidence type="ECO:0000259" key="2">
    <source>
        <dbReference type="PROSITE" id="PS50003"/>
    </source>
</evidence>
<dbReference type="SUPFAM" id="SSF50729">
    <property type="entry name" value="PH domain-like"/>
    <property type="match status" value="1"/>
</dbReference>
<accession>A0A8K0C4A6</accession>
<dbReference type="InterPro" id="IPR001849">
    <property type="entry name" value="PH_domain"/>
</dbReference>
<name>A0A8K0C4A6_IGNLU</name>
<dbReference type="Pfam" id="PF00621">
    <property type="entry name" value="RhoGEF"/>
    <property type="match status" value="1"/>
</dbReference>
<dbReference type="AlphaFoldDB" id="A0A8K0C4A6"/>
<feature type="compositionally biased region" description="Polar residues" evidence="1">
    <location>
        <begin position="541"/>
        <end position="564"/>
    </location>
</feature>
<dbReference type="PROSITE" id="PS50003">
    <property type="entry name" value="PH_DOMAIN"/>
    <property type="match status" value="1"/>
</dbReference>
<dbReference type="GO" id="GO:0005085">
    <property type="term" value="F:guanyl-nucleotide exchange factor activity"/>
    <property type="evidence" value="ECO:0007669"/>
    <property type="project" value="InterPro"/>
</dbReference>
<feature type="compositionally biased region" description="Polar residues" evidence="1">
    <location>
        <begin position="140"/>
        <end position="153"/>
    </location>
</feature>
<feature type="domain" description="PH" evidence="2">
    <location>
        <begin position="844"/>
        <end position="952"/>
    </location>
</feature>